<accession>A0A834JID1</accession>
<keyword evidence="3" id="KW-1185">Reference proteome</keyword>
<evidence type="ECO:0000256" key="1">
    <source>
        <dbReference type="SAM" id="MobiDB-lite"/>
    </source>
</evidence>
<name>A0A834JID1_VESPE</name>
<reference evidence="2" key="1">
    <citation type="journal article" date="2020" name="G3 (Bethesda)">
        <title>High-Quality Assemblies for Three Invasive Social Wasps from the &lt;i&gt;Vespula&lt;/i&gt; Genus.</title>
        <authorList>
            <person name="Harrop T.W.R."/>
            <person name="Guhlin J."/>
            <person name="McLaughlin G.M."/>
            <person name="Permina E."/>
            <person name="Stockwell P."/>
            <person name="Gilligan J."/>
            <person name="Le Lec M.F."/>
            <person name="Gruber M.A.M."/>
            <person name="Quinn O."/>
            <person name="Lovegrove M."/>
            <person name="Duncan E.J."/>
            <person name="Remnant E.J."/>
            <person name="Van Eeckhoven J."/>
            <person name="Graham B."/>
            <person name="Knapp R.A."/>
            <person name="Langford K.W."/>
            <person name="Kronenberg Z."/>
            <person name="Press M.O."/>
            <person name="Eacker S.M."/>
            <person name="Wilson-Rankin E.E."/>
            <person name="Purcell J."/>
            <person name="Lester P.J."/>
            <person name="Dearden P.K."/>
        </authorList>
    </citation>
    <scope>NUCLEOTIDE SEQUENCE</scope>
    <source>
        <strain evidence="2">Volc-1</strain>
    </source>
</reference>
<evidence type="ECO:0000313" key="3">
    <source>
        <dbReference type="Proteomes" id="UP000600918"/>
    </source>
</evidence>
<evidence type="ECO:0000313" key="2">
    <source>
        <dbReference type="EMBL" id="KAF7387702.1"/>
    </source>
</evidence>
<feature type="region of interest" description="Disordered" evidence="1">
    <location>
        <begin position="91"/>
        <end position="153"/>
    </location>
</feature>
<organism evidence="2 3">
    <name type="scientific">Vespula pensylvanica</name>
    <name type="common">Western yellow jacket</name>
    <name type="synonym">Wasp</name>
    <dbReference type="NCBI Taxonomy" id="30213"/>
    <lineage>
        <taxon>Eukaryota</taxon>
        <taxon>Metazoa</taxon>
        <taxon>Ecdysozoa</taxon>
        <taxon>Arthropoda</taxon>
        <taxon>Hexapoda</taxon>
        <taxon>Insecta</taxon>
        <taxon>Pterygota</taxon>
        <taxon>Neoptera</taxon>
        <taxon>Endopterygota</taxon>
        <taxon>Hymenoptera</taxon>
        <taxon>Apocrita</taxon>
        <taxon>Aculeata</taxon>
        <taxon>Vespoidea</taxon>
        <taxon>Vespidae</taxon>
        <taxon>Vespinae</taxon>
        <taxon>Vespula</taxon>
    </lineage>
</organism>
<proteinExistence type="predicted"/>
<dbReference type="Proteomes" id="UP000600918">
    <property type="component" value="Unassembled WGS sequence"/>
</dbReference>
<dbReference type="EMBL" id="JACSDY010000025">
    <property type="protein sequence ID" value="KAF7387702.1"/>
    <property type="molecule type" value="Genomic_DNA"/>
</dbReference>
<feature type="compositionally biased region" description="Basic residues" evidence="1">
    <location>
        <begin position="144"/>
        <end position="153"/>
    </location>
</feature>
<gene>
    <name evidence="2" type="ORF">H0235_018424</name>
</gene>
<sequence length="153" mass="17851">MKQSEGVGSQRACACGRRVEVLYNARTGFMLAVGSSVQMKKIRYRIKCDWDILENKPELEILKKYAEANGIIKSTYTMQQSDDIHSIYLPWYEPSQERKNERKEGRKEDLKKEQKKDSKRRESRNEKLKKPGGTQEEKPDANSRKPRKPSNQS</sequence>
<protein>
    <submittedName>
        <fullName evidence="2">Uncharacterized protein</fullName>
    </submittedName>
</protein>
<feature type="compositionally biased region" description="Basic and acidic residues" evidence="1">
    <location>
        <begin position="95"/>
        <end position="143"/>
    </location>
</feature>
<comment type="caution">
    <text evidence="2">The sequence shown here is derived from an EMBL/GenBank/DDBJ whole genome shotgun (WGS) entry which is preliminary data.</text>
</comment>
<dbReference type="AlphaFoldDB" id="A0A834JID1"/>